<organism evidence="8 9">
    <name type="scientific">Phycisphaera mikurensis (strain NBRC 102666 / KCTC 22515 / FYK2301M01)</name>
    <dbReference type="NCBI Taxonomy" id="1142394"/>
    <lineage>
        <taxon>Bacteria</taxon>
        <taxon>Pseudomonadati</taxon>
        <taxon>Planctomycetota</taxon>
        <taxon>Phycisphaerae</taxon>
        <taxon>Phycisphaerales</taxon>
        <taxon>Phycisphaeraceae</taxon>
        <taxon>Phycisphaera</taxon>
    </lineage>
</organism>
<dbReference type="InterPro" id="IPR034282">
    <property type="entry name" value="CuRO_2_CopA"/>
</dbReference>
<evidence type="ECO:0000259" key="6">
    <source>
        <dbReference type="Pfam" id="PF07731"/>
    </source>
</evidence>
<dbReference type="GO" id="GO:0005507">
    <property type="term" value="F:copper ion binding"/>
    <property type="evidence" value="ECO:0007669"/>
    <property type="project" value="InterPro"/>
</dbReference>
<dbReference type="InterPro" id="IPR006311">
    <property type="entry name" value="TAT_signal"/>
</dbReference>
<dbReference type="Pfam" id="PF07732">
    <property type="entry name" value="Cu-oxidase_3"/>
    <property type="match status" value="1"/>
</dbReference>
<evidence type="ECO:0000313" key="8">
    <source>
        <dbReference type="EMBL" id="BAM05387.1"/>
    </source>
</evidence>
<dbReference type="SUPFAM" id="SSF49503">
    <property type="entry name" value="Cupredoxins"/>
    <property type="match status" value="3"/>
</dbReference>
<proteinExistence type="predicted"/>
<dbReference type="Gene3D" id="2.60.40.420">
    <property type="entry name" value="Cupredoxins - blue copper proteins"/>
    <property type="match status" value="3"/>
</dbReference>
<dbReference type="InterPro" id="IPR034284">
    <property type="entry name" value="CuRO_1_CopA"/>
</dbReference>
<dbReference type="InterPro" id="IPR011706">
    <property type="entry name" value="Cu-oxidase_C"/>
</dbReference>
<dbReference type="PANTHER" id="PTHR11709">
    <property type="entry name" value="MULTI-COPPER OXIDASE"/>
    <property type="match status" value="1"/>
</dbReference>
<dbReference type="CDD" id="cd13874">
    <property type="entry name" value="CuRO_2_CopA"/>
    <property type="match status" value="1"/>
</dbReference>
<gene>
    <name evidence="8" type="primary">copA</name>
    <name evidence="8" type="ordered locus">PSMK_p00250</name>
</gene>
<dbReference type="RefSeq" id="WP_014438590.1">
    <property type="nucleotide sequence ID" value="NC_017081.1"/>
</dbReference>
<dbReference type="GO" id="GO:0042597">
    <property type="term" value="C:periplasmic space"/>
    <property type="evidence" value="ECO:0007669"/>
    <property type="project" value="InterPro"/>
</dbReference>
<dbReference type="HOGENOM" id="CLU_009100_5_2_0"/>
<feature type="domain" description="Plastocyanin-like" evidence="5">
    <location>
        <begin position="229"/>
        <end position="340"/>
    </location>
</feature>
<dbReference type="PROSITE" id="PS00079">
    <property type="entry name" value="MULTICOPPER_OXIDASE1"/>
    <property type="match status" value="1"/>
</dbReference>
<reference evidence="8 9" key="1">
    <citation type="submission" date="2012-02" db="EMBL/GenBank/DDBJ databases">
        <title>Complete genome sequence of Phycisphaera mikurensis NBRC 102666.</title>
        <authorList>
            <person name="Ankai A."/>
            <person name="Hosoyama A."/>
            <person name="Terui Y."/>
            <person name="Sekine M."/>
            <person name="Fukai R."/>
            <person name="Kato Y."/>
            <person name="Nakamura S."/>
            <person name="Yamada-Narita S."/>
            <person name="Kawakoshi A."/>
            <person name="Fukunaga Y."/>
            <person name="Yamazaki S."/>
            <person name="Fujita N."/>
        </authorList>
    </citation>
    <scope>NUCLEOTIDE SEQUENCE [LARGE SCALE GENOMIC DNA]</scope>
    <source>
        <strain evidence="9">NBRC 102666 / KCTC 22515 / FYK2301M01</strain>
        <plasmid evidence="8 9">pPSMK1</plasmid>
    </source>
</reference>
<keyword evidence="8" id="KW-0614">Plasmid</keyword>
<evidence type="ECO:0000256" key="3">
    <source>
        <dbReference type="ARBA" id="ARBA00023008"/>
    </source>
</evidence>
<dbReference type="CDD" id="cd13896">
    <property type="entry name" value="CuRO_3_CopA"/>
    <property type="match status" value="1"/>
</dbReference>
<evidence type="ECO:0000259" key="7">
    <source>
        <dbReference type="Pfam" id="PF07732"/>
    </source>
</evidence>
<dbReference type="InterPro" id="IPR008972">
    <property type="entry name" value="Cupredoxin"/>
</dbReference>
<evidence type="ECO:0000313" key="9">
    <source>
        <dbReference type="Proteomes" id="UP000007881"/>
    </source>
</evidence>
<dbReference type="InterPro" id="IPR033138">
    <property type="entry name" value="Cu_oxidase_CS"/>
</dbReference>
<keyword evidence="9" id="KW-1185">Reference proteome</keyword>
<dbReference type="Pfam" id="PF00394">
    <property type="entry name" value="Cu-oxidase"/>
    <property type="match status" value="1"/>
</dbReference>
<geneLocation type="plasmid" evidence="8 9">
    <name>pPSMK1</name>
</geneLocation>
<dbReference type="InterPro" id="IPR006376">
    <property type="entry name" value="Cu-R_CopA"/>
</dbReference>
<name>I0IJE9_PHYMF</name>
<dbReference type="InterPro" id="IPR002355">
    <property type="entry name" value="Cu_oxidase_Cu_BS"/>
</dbReference>
<dbReference type="PANTHER" id="PTHR11709:SF394">
    <property type="entry name" value="FI03373P-RELATED"/>
    <property type="match status" value="1"/>
</dbReference>
<dbReference type="eggNOG" id="COG2132">
    <property type="taxonomic scope" value="Bacteria"/>
</dbReference>
<feature type="signal peptide" evidence="4">
    <location>
        <begin position="1"/>
        <end position="32"/>
    </location>
</feature>
<dbReference type="PROSITE" id="PS51318">
    <property type="entry name" value="TAT"/>
    <property type="match status" value="1"/>
</dbReference>
<dbReference type="CDD" id="cd13848">
    <property type="entry name" value="CuRO_1_CopA"/>
    <property type="match status" value="1"/>
</dbReference>
<dbReference type="GO" id="GO:0016491">
    <property type="term" value="F:oxidoreductase activity"/>
    <property type="evidence" value="ECO:0007669"/>
    <property type="project" value="UniProtKB-KW"/>
</dbReference>
<feature type="chain" id="PRO_5003629788" evidence="4">
    <location>
        <begin position="33"/>
        <end position="623"/>
    </location>
</feature>
<keyword evidence="3" id="KW-0186">Copper</keyword>
<keyword evidence="2" id="KW-0560">Oxidoreductase</keyword>
<dbReference type="InterPro" id="IPR034279">
    <property type="entry name" value="CuRO_3_CopA"/>
</dbReference>
<dbReference type="OrthoDB" id="9757546at2"/>
<dbReference type="InterPro" id="IPR011707">
    <property type="entry name" value="Cu-oxidase-like_N"/>
</dbReference>
<dbReference type="Proteomes" id="UP000007881">
    <property type="component" value="Plasmid pPSMK1"/>
</dbReference>
<evidence type="ECO:0000256" key="1">
    <source>
        <dbReference type="ARBA" id="ARBA00022723"/>
    </source>
</evidence>
<feature type="domain" description="Plastocyanin-like" evidence="6">
    <location>
        <begin position="492"/>
        <end position="610"/>
    </location>
</feature>
<dbReference type="InterPro" id="IPR045087">
    <property type="entry name" value="Cu-oxidase_fam"/>
</dbReference>
<dbReference type="KEGG" id="phm:PSMK_p00250"/>
<dbReference type="EMBL" id="AP012339">
    <property type="protein sequence ID" value="BAM05387.1"/>
    <property type="molecule type" value="Genomic_DNA"/>
</dbReference>
<feature type="domain" description="Plastocyanin-like" evidence="7">
    <location>
        <begin position="60"/>
        <end position="168"/>
    </location>
</feature>
<keyword evidence="1" id="KW-0479">Metal-binding</keyword>
<dbReference type="PATRIC" id="fig|1142394.8.peg.3337"/>
<accession>I0IJE9</accession>
<dbReference type="PROSITE" id="PS00080">
    <property type="entry name" value="MULTICOPPER_OXIDASE2"/>
    <property type="match status" value="1"/>
</dbReference>
<dbReference type="InterPro" id="IPR001117">
    <property type="entry name" value="Cu-oxidase_2nd"/>
</dbReference>
<keyword evidence="4" id="KW-0732">Signal</keyword>
<protein>
    <submittedName>
        <fullName evidence="8">Copper resistance protein A</fullName>
    </submittedName>
</protein>
<dbReference type="NCBIfam" id="TIGR01480">
    <property type="entry name" value="copper_res_A"/>
    <property type="match status" value="1"/>
</dbReference>
<evidence type="ECO:0000256" key="4">
    <source>
        <dbReference type="SAM" id="SignalP"/>
    </source>
</evidence>
<sequence length="623" mass="67207">MLQPPPIGRRRFVTSAVGLAGVAAFAPSRLFAAPAPRPSAALPSIDASAPGGADLYVARQHLRIAGAQTEAISLNGAVPGPIVRMKQGAEALIRVHNGLEELTSVHWHGLIVPYTMDGVPGISYAGIDPGTTFEVRFPVRQAGTYWYHSHTELQEQVGHYGMIVVEPEGPDASEPADVEHPVVLSDWTFEDPHRVLDNLKTKEGYYNFQKPTLANLSNQARREDRSIPEVLGVRWSFQKMRMDPTDLADVTGSIYTYLVNGRGPDDGGFLRVRPGQRVRLRVANASAMTFFDVRVVGSADGALLPLPLTVVGADGHGVEPVEVSEFRIGVAETYDVLFTVPPASAGAGPLTLFCESADRSGFARATIGTDPGRAGPLPARRERAMLTMADMGMKGMDGPGGMAGMDMPGGGGGDMSGMEMPGGGGGGGGTLPVENLPDEVMHGPDEHGAGNSTVAMVAYRRSAEPGTGLGSDGWRVLTYADLRCVETPADRRPPTREMTLHLTGNMGRYIWGIDGKKWSQSEMIRFVYGERLRINYVNDTMMPHPMHLHGMWSDLHNGQPYDKIPRKHTTIVQPAELLSIDVTADAPGHWAFHCHLLYHMEVGMFRTVAVVRSLEGEAQDAKS</sequence>
<evidence type="ECO:0000256" key="2">
    <source>
        <dbReference type="ARBA" id="ARBA00023002"/>
    </source>
</evidence>
<dbReference type="AlphaFoldDB" id="I0IJE9"/>
<evidence type="ECO:0000259" key="5">
    <source>
        <dbReference type="Pfam" id="PF00394"/>
    </source>
</evidence>
<dbReference type="Pfam" id="PF07731">
    <property type="entry name" value="Cu-oxidase_2"/>
    <property type="match status" value="1"/>
</dbReference>